<evidence type="ECO:0000313" key="1">
    <source>
        <dbReference type="EMBL" id="MBR0653288.1"/>
    </source>
</evidence>
<sequence length="215" mass="23172">MAKMGSSCGLSTDSGRAEVHAAVGPRITNWLPSKYLTRLAPLLVRGPRLCGGDARHPAEYRRRSDLTSCRRGTSAPWAGLAVAFGEEALPAGSDLRDVEWAAPLRTPAADAFGIPELYGRRIHEPHRGMMVGNATCRDCKRTRENGNLHHPPAIADEGSATSKQIEMKPAGSAWGPRGKIALWITGKSDGGRTRTRTLDPLIKSEFCTSIISTAF</sequence>
<protein>
    <submittedName>
        <fullName evidence="1">Uncharacterized protein</fullName>
    </submittedName>
</protein>
<gene>
    <name evidence="1" type="ORF">GXW78_26785</name>
</gene>
<proteinExistence type="predicted"/>
<comment type="caution">
    <text evidence="1">The sequence shown here is derived from an EMBL/GenBank/DDBJ whole genome shotgun (WGS) entry which is preliminary data.</text>
</comment>
<keyword evidence="2" id="KW-1185">Reference proteome</keyword>
<name>A0ABS5EQJ6_9PROT</name>
<reference evidence="2" key="1">
    <citation type="journal article" date="2021" name="Syst. Appl. Microbiol.">
        <title>Roseomonas hellenica sp. nov., isolated from roots of wild-growing Alkanna tinctoria.</title>
        <authorList>
            <person name="Rat A."/>
            <person name="Naranjo H.D."/>
            <person name="Lebbe L."/>
            <person name="Cnockaert M."/>
            <person name="Krigas N."/>
            <person name="Grigoriadou K."/>
            <person name="Maloupa E."/>
            <person name="Willems A."/>
        </authorList>
    </citation>
    <scope>NUCLEOTIDE SEQUENCE [LARGE SCALE GENOMIC DNA]</scope>
    <source>
        <strain evidence="2">LMG 31159</strain>
    </source>
</reference>
<evidence type="ECO:0000313" key="2">
    <source>
        <dbReference type="Proteomes" id="UP000698752"/>
    </source>
</evidence>
<dbReference type="Proteomes" id="UP000698752">
    <property type="component" value="Unassembled WGS sequence"/>
</dbReference>
<accession>A0ABS5EQJ6</accession>
<dbReference type="EMBL" id="JAAEDI010000045">
    <property type="protein sequence ID" value="MBR0653288.1"/>
    <property type="molecule type" value="Genomic_DNA"/>
</dbReference>
<organism evidence="1 2">
    <name type="scientific">Neoroseomonas terrae</name>
    <dbReference type="NCBI Taxonomy" id="424799"/>
    <lineage>
        <taxon>Bacteria</taxon>
        <taxon>Pseudomonadati</taxon>
        <taxon>Pseudomonadota</taxon>
        <taxon>Alphaproteobacteria</taxon>
        <taxon>Acetobacterales</taxon>
        <taxon>Acetobacteraceae</taxon>
        <taxon>Neoroseomonas</taxon>
    </lineage>
</organism>